<dbReference type="GO" id="GO:0003887">
    <property type="term" value="F:DNA-directed DNA polymerase activity"/>
    <property type="evidence" value="ECO:0007669"/>
    <property type="project" value="EnsemblFungi"/>
</dbReference>
<dbReference type="AlphaFoldDB" id="A5E6U0"/>
<accession>A5E6U0</accession>
<comment type="similarity">
    <text evidence="2">Belongs to the DNA polymerase epsilon subunit B family.</text>
</comment>
<dbReference type="HOGENOM" id="CLU_010628_1_0_1"/>
<dbReference type="KEGG" id="lel:PVL30_002421"/>
<evidence type="ECO:0000256" key="2">
    <source>
        <dbReference type="ARBA" id="ARBA00009560"/>
    </source>
</evidence>
<dbReference type="InterPro" id="IPR016266">
    <property type="entry name" value="POLE2"/>
</dbReference>
<evidence type="ECO:0000313" key="10">
    <source>
        <dbReference type="Proteomes" id="UP000001996"/>
    </source>
</evidence>
<sequence>MSIGLVKKNKTATSLPIKLLPSNLRPIVFRTLTKKHGLNVNSEALAMLTDVISQKFGFDWRSIQSQQFLEEIAKFWKLEDRGIFVDAEGLKSVMKEINLKEEALRVQKAGRTDTIVDDQITEDEIQIQWQDYFKIVSPNEQPRCTFDKTRKQFIVTLRKEKMPLLASLSLNQRACVESKNNQYHLIMDRLSRNESFQKVSMTSISNLHSISNNNGGMFFNNEITLIKNVLGRDGQRFLLFGLLSKDSAGEFILEDSTDYIELNLAQTVKNQSSFYSPGMFVLVEGIYSASGGNSSLNQDYIGGCFYVSNIAHPPAERRDKSLEAYGLVDFLGVHRHIASANGGDRAIKIPKPYKKKLSQLEKSLTNHKIVFMGSDLYFDSPKVINGLTKFLQRLENSIIEEQDGDGERKTPLALVLTGSFSSKPLTSTTSSATSISNSEHYKGLFDSFTNLLANYPNVVHTCKIVLIPGDNDPWQSTFSLGSSCLNVIPRASIARVFVNRLEKLLPRGNLILAWNPCRINYLSQEIVVFKDQLMSKFKRNDIVFPQDLELEKDPLEGLNDKERIDQLIQRKDEHVSSKIKQARKLVKVILDQGTLLPFEKSLKVVNSQYDYSLRLEPLPNIIILHDTSFDNFEVTYQGCRVVNIARAMNQGSRKLNYVEYYPSSKKFDFKDLYF</sequence>
<dbReference type="OMA" id="PEDGAWF"/>
<keyword evidence="10" id="KW-1185">Reference proteome</keyword>
<dbReference type="Pfam" id="PF04042">
    <property type="entry name" value="DNA_pol_E_B"/>
    <property type="match status" value="1"/>
</dbReference>
<comment type="subcellular location">
    <subcellularLocation>
        <location evidence="1">Nucleus</location>
    </subcellularLocation>
</comment>
<dbReference type="GeneID" id="5230575"/>
<dbReference type="InterPro" id="IPR007185">
    <property type="entry name" value="DNA_pol_a/d/e_bsu"/>
</dbReference>
<keyword evidence="5" id="KW-0238">DNA-binding</keyword>
<protein>
    <recommendedName>
        <fullName evidence="3">DNA polymerase epsilon subunit B</fullName>
    </recommendedName>
    <alternativeName>
        <fullName evidence="7">DNA polymerase II subunit 2</fullName>
    </alternativeName>
</protein>
<dbReference type="Proteomes" id="UP000001996">
    <property type="component" value="Unassembled WGS sequence"/>
</dbReference>
<keyword evidence="6" id="KW-0539">Nucleus</keyword>
<reference evidence="9 10" key="1">
    <citation type="journal article" date="2009" name="Nature">
        <title>Evolution of pathogenicity and sexual reproduction in eight Candida genomes.</title>
        <authorList>
            <person name="Butler G."/>
            <person name="Rasmussen M.D."/>
            <person name="Lin M.F."/>
            <person name="Santos M.A."/>
            <person name="Sakthikumar S."/>
            <person name="Munro C.A."/>
            <person name="Rheinbay E."/>
            <person name="Grabherr M."/>
            <person name="Forche A."/>
            <person name="Reedy J.L."/>
            <person name="Agrafioti I."/>
            <person name="Arnaud M.B."/>
            <person name="Bates S."/>
            <person name="Brown A.J."/>
            <person name="Brunke S."/>
            <person name="Costanzo M.C."/>
            <person name="Fitzpatrick D.A."/>
            <person name="de Groot P.W."/>
            <person name="Harris D."/>
            <person name="Hoyer L.L."/>
            <person name="Hube B."/>
            <person name="Klis F.M."/>
            <person name="Kodira C."/>
            <person name="Lennard N."/>
            <person name="Logue M.E."/>
            <person name="Martin R."/>
            <person name="Neiman A.M."/>
            <person name="Nikolaou E."/>
            <person name="Quail M.A."/>
            <person name="Quinn J."/>
            <person name="Santos M.C."/>
            <person name="Schmitzberger F.F."/>
            <person name="Sherlock G."/>
            <person name="Shah P."/>
            <person name="Silverstein K.A."/>
            <person name="Skrzypek M.S."/>
            <person name="Soll D."/>
            <person name="Staggs R."/>
            <person name="Stansfield I."/>
            <person name="Stumpf M.P."/>
            <person name="Sudbery P.E."/>
            <person name="Srikantha T."/>
            <person name="Zeng Q."/>
            <person name="Berman J."/>
            <person name="Berriman M."/>
            <person name="Heitman J."/>
            <person name="Gow N.A."/>
            <person name="Lorenz M.C."/>
            <person name="Birren B.W."/>
            <person name="Kellis M."/>
            <person name="Cuomo C.A."/>
        </authorList>
    </citation>
    <scope>NUCLEOTIDE SEQUENCE [LARGE SCALE GENOMIC DNA]</scope>
    <source>
        <strain evidence="10">ATCC 11503 / BCRC 21390 / CBS 2605 / JCM 1781 / NBRC 1676 / NRRL YB-4239</strain>
    </source>
</reference>
<dbReference type="GO" id="GO:0003690">
    <property type="term" value="F:double-stranded DNA binding"/>
    <property type="evidence" value="ECO:0007669"/>
    <property type="project" value="EnsemblFungi"/>
</dbReference>
<dbReference type="FunCoup" id="A5E6U0">
    <property type="interactions" value="752"/>
</dbReference>
<evidence type="ECO:0000259" key="8">
    <source>
        <dbReference type="Pfam" id="PF04042"/>
    </source>
</evidence>
<evidence type="ECO:0000256" key="6">
    <source>
        <dbReference type="ARBA" id="ARBA00023242"/>
    </source>
</evidence>
<dbReference type="GO" id="GO:0005737">
    <property type="term" value="C:cytoplasm"/>
    <property type="evidence" value="ECO:0007669"/>
    <property type="project" value="EnsemblFungi"/>
</dbReference>
<evidence type="ECO:0000256" key="5">
    <source>
        <dbReference type="ARBA" id="ARBA00023125"/>
    </source>
</evidence>
<dbReference type="GO" id="GO:0045005">
    <property type="term" value="P:DNA-templated DNA replication maintenance of fidelity"/>
    <property type="evidence" value="ECO:0007669"/>
    <property type="project" value="EnsemblFungi"/>
</dbReference>
<keyword evidence="4" id="KW-0235">DNA replication</keyword>
<dbReference type="eggNOG" id="KOG3818">
    <property type="taxonomic scope" value="Eukaryota"/>
</dbReference>
<dbReference type="GO" id="GO:0003697">
    <property type="term" value="F:single-stranded DNA binding"/>
    <property type="evidence" value="ECO:0007669"/>
    <property type="project" value="EnsemblFungi"/>
</dbReference>
<proteinExistence type="inferred from homology"/>
<dbReference type="GO" id="GO:0042276">
    <property type="term" value="P:error-prone translesion synthesis"/>
    <property type="evidence" value="ECO:0007669"/>
    <property type="project" value="EnsemblFungi"/>
</dbReference>
<gene>
    <name evidence="9" type="ORF">LELG_05329</name>
</gene>
<evidence type="ECO:0000256" key="3">
    <source>
        <dbReference type="ARBA" id="ARBA00016011"/>
    </source>
</evidence>
<dbReference type="EMBL" id="CH981532">
    <property type="protein sequence ID" value="EDK47148.1"/>
    <property type="molecule type" value="Genomic_DNA"/>
</dbReference>
<dbReference type="GO" id="GO:0008622">
    <property type="term" value="C:epsilon DNA polymerase complex"/>
    <property type="evidence" value="ECO:0007669"/>
    <property type="project" value="EnsemblFungi"/>
</dbReference>
<evidence type="ECO:0000256" key="1">
    <source>
        <dbReference type="ARBA" id="ARBA00004123"/>
    </source>
</evidence>
<evidence type="ECO:0000256" key="7">
    <source>
        <dbReference type="ARBA" id="ARBA00032930"/>
    </source>
</evidence>
<evidence type="ECO:0000256" key="4">
    <source>
        <dbReference type="ARBA" id="ARBA00022705"/>
    </source>
</evidence>
<dbReference type="PANTHER" id="PTHR12708">
    <property type="entry name" value="DNA POLYMERASE EPSILON SUBUNIT B"/>
    <property type="match status" value="1"/>
</dbReference>
<dbReference type="STRING" id="379508.A5E6U0"/>
<dbReference type="PANTHER" id="PTHR12708:SF0">
    <property type="entry name" value="DNA POLYMERASE EPSILON SUBUNIT 2"/>
    <property type="match status" value="1"/>
</dbReference>
<evidence type="ECO:0000313" key="9">
    <source>
        <dbReference type="EMBL" id="EDK47148.1"/>
    </source>
</evidence>
<dbReference type="InParanoid" id="A5E6U0"/>
<dbReference type="OrthoDB" id="10254730at2759"/>
<organism evidence="9 10">
    <name type="scientific">Lodderomyces elongisporus (strain ATCC 11503 / CBS 2605 / JCM 1781 / NBRC 1676 / NRRL YB-4239)</name>
    <name type="common">Yeast</name>
    <name type="synonym">Saccharomyces elongisporus</name>
    <dbReference type="NCBI Taxonomy" id="379508"/>
    <lineage>
        <taxon>Eukaryota</taxon>
        <taxon>Fungi</taxon>
        <taxon>Dikarya</taxon>
        <taxon>Ascomycota</taxon>
        <taxon>Saccharomycotina</taxon>
        <taxon>Pichiomycetes</taxon>
        <taxon>Debaryomycetaceae</taxon>
        <taxon>Candida/Lodderomyces clade</taxon>
        <taxon>Lodderomyces</taxon>
    </lineage>
</organism>
<dbReference type="GO" id="GO:0043596">
    <property type="term" value="C:nuclear replication fork"/>
    <property type="evidence" value="ECO:0007669"/>
    <property type="project" value="EnsemblFungi"/>
</dbReference>
<dbReference type="GO" id="GO:0030337">
    <property type="term" value="F:DNA polymerase processivity factor activity"/>
    <property type="evidence" value="ECO:0007669"/>
    <property type="project" value="EnsemblFungi"/>
</dbReference>
<feature type="domain" description="DNA polymerase alpha/delta/epsilon subunit B" evidence="8">
    <location>
        <begin position="372"/>
        <end position="628"/>
    </location>
</feature>
<dbReference type="VEuPathDB" id="FungiDB:LELG_05329"/>
<name>A5E6U0_LODEL</name>